<evidence type="ECO:0000313" key="3">
    <source>
        <dbReference type="Proteomes" id="UP000242642"/>
    </source>
</evidence>
<feature type="transmembrane region" description="Helical" evidence="1">
    <location>
        <begin position="63"/>
        <end position="84"/>
    </location>
</feature>
<keyword evidence="1" id="KW-0472">Membrane</keyword>
<accession>A0A1I0EPA9</accession>
<dbReference type="EMBL" id="FOHV01000029">
    <property type="protein sequence ID" value="SET47086.1"/>
    <property type="molecule type" value="Genomic_DNA"/>
</dbReference>
<keyword evidence="1" id="KW-1133">Transmembrane helix</keyword>
<evidence type="ECO:0000256" key="1">
    <source>
        <dbReference type="SAM" id="Phobius"/>
    </source>
</evidence>
<gene>
    <name evidence="2" type="ORF">SAMN02583745_02468</name>
</gene>
<dbReference type="Proteomes" id="UP000242642">
    <property type="component" value="Unassembled WGS sequence"/>
</dbReference>
<proteinExistence type="predicted"/>
<organism evidence="2 3">
    <name type="scientific">Thorsellia anophelis DSM 18579</name>
    <dbReference type="NCBI Taxonomy" id="1123402"/>
    <lineage>
        <taxon>Bacteria</taxon>
        <taxon>Pseudomonadati</taxon>
        <taxon>Pseudomonadota</taxon>
        <taxon>Gammaproteobacteria</taxon>
        <taxon>Enterobacterales</taxon>
        <taxon>Thorselliaceae</taxon>
        <taxon>Thorsellia</taxon>
    </lineage>
</organism>
<dbReference type="AlphaFoldDB" id="A0A1I0EPA9"/>
<reference evidence="3" key="1">
    <citation type="submission" date="2016-10" db="EMBL/GenBank/DDBJ databases">
        <authorList>
            <person name="Varghese N."/>
            <person name="Submissions S."/>
        </authorList>
    </citation>
    <scope>NUCLEOTIDE SEQUENCE [LARGE SCALE GENOMIC DNA]</scope>
    <source>
        <strain evidence="3">DSM 18579</strain>
    </source>
</reference>
<keyword evidence="1" id="KW-0812">Transmembrane</keyword>
<keyword evidence="3" id="KW-1185">Reference proteome</keyword>
<dbReference type="RefSeq" id="WP_177168665.1">
    <property type="nucleotide sequence ID" value="NZ_FOHV01000029.1"/>
</dbReference>
<feature type="transmembrane region" description="Helical" evidence="1">
    <location>
        <begin position="38"/>
        <end position="56"/>
    </location>
</feature>
<name>A0A1I0EPA9_9GAMM</name>
<evidence type="ECO:0000313" key="2">
    <source>
        <dbReference type="EMBL" id="SET47086.1"/>
    </source>
</evidence>
<sequence>MKYSNLWQLRFDFYNTHGLPTSKNYTNAFKGLTFFDRFWMNMNIGAFFLSFIYFIFIGRPKQALTIFLTHLLIVIIYYFAIILFQGILTYEVVKMIGIGLNICLGFLFAQAANVSYYMKEIKGEPDNFNPFKHIKFF</sequence>
<protein>
    <submittedName>
        <fullName evidence="2">Uncharacterized protein</fullName>
    </submittedName>
</protein>
<feature type="transmembrane region" description="Helical" evidence="1">
    <location>
        <begin position="96"/>
        <end position="118"/>
    </location>
</feature>